<evidence type="ECO:0000313" key="12">
    <source>
        <dbReference type="Proteomes" id="UP001254488"/>
    </source>
</evidence>
<dbReference type="SMART" id="SM00028">
    <property type="entry name" value="TPR"/>
    <property type="match status" value="5"/>
</dbReference>
<dbReference type="PROSITE" id="PS50293">
    <property type="entry name" value="TPR_REGION"/>
    <property type="match status" value="1"/>
</dbReference>
<feature type="repeat" description="TPR" evidence="8">
    <location>
        <begin position="116"/>
        <end position="149"/>
    </location>
</feature>
<keyword evidence="12" id="KW-1185">Reference proteome</keyword>
<keyword evidence="8" id="KW-0802">TPR repeat</keyword>
<gene>
    <name evidence="11" type="ORF">RM538_04640</name>
</gene>
<dbReference type="InterPro" id="IPR019734">
    <property type="entry name" value="TPR_rpt"/>
</dbReference>
<feature type="repeat" description="TPR" evidence="8">
    <location>
        <begin position="193"/>
        <end position="226"/>
    </location>
</feature>
<reference evidence="11 12" key="1">
    <citation type="submission" date="2023-09" db="EMBL/GenBank/DDBJ databases">
        <authorList>
            <person name="Rey-Velasco X."/>
        </authorList>
    </citation>
    <scope>NUCLEOTIDE SEQUENCE [LARGE SCALE GENOMIC DNA]</scope>
    <source>
        <strain evidence="11 12">W242</strain>
    </source>
</reference>
<keyword evidence="9" id="KW-0472">Membrane</keyword>
<proteinExistence type="predicted"/>
<dbReference type="Proteomes" id="UP001254488">
    <property type="component" value="Unassembled WGS sequence"/>
</dbReference>
<name>A0ABU2YDF2_9FLAO</name>
<evidence type="ECO:0000259" key="10">
    <source>
        <dbReference type="PROSITE" id="PS50109"/>
    </source>
</evidence>
<dbReference type="Pfam" id="PF02518">
    <property type="entry name" value="HATPase_c"/>
    <property type="match status" value="1"/>
</dbReference>
<dbReference type="InterPro" id="IPR011495">
    <property type="entry name" value="Sig_transdc_His_kin_sub2_dim/P"/>
</dbReference>
<evidence type="ECO:0000256" key="4">
    <source>
        <dbReference type="ARBA" id="ARBA00022679"/>
    </source>
</evidence>
<evidence type="ECO:0000313" key="11">
    <source>
        <dbReference type="EMBL" id="MDT0555280.1"/>
    </source>
</evidence>
<keyword evidence="7" id="KW-0067">ATP-binding</keyword>
<keyword evidence="9" id="KW-0812">Transmembrane</keyword>
<evidence type="ECO:0000256" key="6">
    <source>
        <dbReference type="ARBA" id="ARBA00022777"/>
    </source>
</evidence>
<dbReference type="EC" id="2.7.13.3" evidence="2"/>
<feature type="domain" description="Histidine kinase" evidence="10">
    <location>
        <begin position="386"/>
        <end position="580"/>
    </location>
</feature>
<evidence type="ECO:0000256" key="5">
    <source>
        <dbReference type="ARBA" id="ARBA00022741"/>
    </source>
</evidence>
<evidence type="ECO:0000256" key="2">
    <source>
        <dbReference type="ARBA" id="ARBA00012438"/>
    </source>
</evidence>
<keyword evidence="4" id="KW-0808">Transferase</keyword>
<keyword evidence="6 11" id="KW-0418">Kinase</keyword>
<sequence length="582" mass="66831">MKLYCFFSPLIFLATLHGFFHFSQVEQNATSVYKKTIQTHIDNAWEYTLNENDSALIYAEKALQLSKKNKYPFGIAMALESKGLYHEIVTGNYDLASGYYFEGIRICETNNLAYASSIYHSLGVMFHTSDNYNKALEYYNIAYNRAKKDKDSVLQKKCLINLGSIHSSLQNYEKAKVFMLESLRLDKRRELDYNIYANLGNLFIRQKQYKKAIPYLEKSVKVTPDNLDSEKNLMYLIEAKAALRDSTGMQPKIRRAIIEAENITALRAKSNLYDALSKYFYAFEDYKTAIDYHKKYQAAFVEIKEKQRDQTVYDIETKYQTEKKERELERKKANETLFIIIVIFLAILLTLVTLFYIKNRKKNQLLGKQKNLLESTVEEKNTLLKEIHHRVKNNLQVISSLLSLQQRQLKDPKASQAMQVGRDRVKAMALIHQNLYQDTQIIGIETSDYVNKLANNLVQNYKTEDKLIEVKVNVDSIKVDVDTIIPLGLIINELISNALKYAFTDQPTGRIDVSLTSNNNSLILSIADNGKGLPENFSVNQISSTGFRLIKAFSDKLKANLKITSSKKGTEIAVIIPNLKTV</sequence>
<dbReference type="PANTHER" id="PTHR41523">
    <property type="entry name" value="TWO-COMPONENT SYSTEM SENSOR PROTEIN"/>
    <property type="match status" value="1"/>
</dbReference>
<protein>
    <recommendedName>
        <fullName evidence="2">histidine kinase</fullName>
        <ecNumber evidence="2">2.7.13.3</ecNumber>
    </recommendedName>
</protein>
<keyword evidence="5" id="KW-0547">Nucleotide-binding</keyword>
<dbReference type="EMBL" id="JAVRHZ010000002">
    <property type="protein sequence ID" value="MDT0555280.1"/>
    <property type="molecule type" value="Genomic_DNA"/>
</dbReference>
<dbReference type="Gene3D" id="3.30.565.10">
    <property type="entry name" value="Histidine kinase-like ATPase, C-terminal domain"/>
    <property type="match status" value="1"/>
</dbReference>
<dbReference type="InterPro" id="IPR005467">
    <property type="entry name" value="His_kinase_dom"/>
</dbReference>
<evidence type="ECO:0000256" key="1">
    <source>
        <dbReference type="ARBA" id="ARBA00000085"/>
    </source>
</evidence>
<dbReference type="Pfam" id="PF13424">
    <property type="entry name" value="TPR_12"/>
    <property type="match status" value="1"/>
</dbReference>
<dbReference type="SMART" id="SM00387">
    <property type="entry name" value="HATPase_c"/>
    <property type="match status" value="1"/>
</dbReference>
<dbReference type="PANTHER" id="PTHR41523:SF8">
    <property type="entry name" value="ETHYLENE RESPONSE SENSOR PROTEIN"/>
    <property type="match status" value="1"/>
</dbReference>
<dbReference type="PROSITE" id="PS50109">
    <property type="entry name" value="HIS_KIN"/>
    <property type="match status" value="1"/>
</dbReference>
<dbReference type="Pfam" id="PF13181">
    <property type="entry name" value="TPR_8"/>
    <property type="match status" value="1"/>
</dbReference>
<dbReference type="Gene3D" id="1.25.40.10">
    <property type="entry name" value="Tetratricopeptide repeat domain"/>
    <property type="match status" value="2"/>
</dbReference>
<accession>A0ABU2YDF2</accession>
<keyword evidence="9" id="KW-1133">Transmembrane helix</keyword>
<dbReference type="SUPFAM" id="SSF55874">
    <property type="entry name" value="ATPase domain of HSP90 chaperone/DNA topoisomerase II/histidine kinase"/>
    <property type="match status" value="1"/>
</dbReference>
<comment type="catalytic activity">
    <reaction evidence="1">
        <text>ATP + protein L-histidine = ADP + protein N-phospho-L-histidine.</text>
        <dbReference type="EC" id="2.7.13.3"/>
    </reaction>
</comment>
<dbReference type="InterPro" id="IPR003594">
    <property type="entry name" value="HATPase_dom"/>
</dbReference>
<dbReference type="InterPro" id="IPR036890">
    <property type="entry name" value="HATPase_C_sf"/>
</dbReference>
<evidence type="ECO:0000256" key="7">
    <source>
        <dbReference type="ARBA" id="ARBA00022840"/>
    </source>
</evidence>
<evidence type="ECO:0000256" key="9">
    <source>
        <dbReference type="SAM" id="Phobius"/>
    </source>
</evidence>
<dbReference type="Pfam" id="PF07568">
    <property type="entry name" value="HisKA_2"/>
    <property type="match status" value="1"/>
</dbReference>
<dbReference type="RefSeq" id="WP_311332237.1">
    <property type="nucleotide sequence ID" value="NZ_JAVRHZ010000002.1"/>
</dbReference>
<keyword evidence="3" id="KW-0597">Phosphoprotein</keyword>
<dbReference type="GO" id="GO:0016301">
    <property type="term" value="F:kinase activity"/>
    <property type="evidence" value="ECO:0007669"/>
    <property type="project" value="UniProtKB-KW"/>
</dbReference>
<organism evidence="11 12">
    <name type="scientific">Patiriisocius hiemis</name>
    <dbReference type="NCBI Taxonomy" id="3075604"/>
    <lineage>
        <taxon>Bacteria</taxon>
        <taxon>Pseudomonadati</taxon>
        <taxon>Bacteroidota</taxon>
        <taxon>Flavobacteriia</taxon>
        <taxon>Flavobacteriales</taxon>
        <taxon>Flavobacteriaceae</taxon>
        <taxon>Patiriisocius</taxon>
    </lineage>
</organism>
<evidence type="ECO:0000256" key="8">
    <source>
        <dbReference type="PROSITE-ProRule" id="PRU00339"/>
    </source>
</evidence>
<evidence type="ECO:0000256" key="3">
    <source>
        <dbReference type="ARBA" id="ARBA00022553"/>
    </source>
</evidence>
<feature type="transmembrane region" description="Helical" evidence="9">
    <location>
        <begin position="337"/>
        <end position="357"/>
    </location>
</feature>
<comment type="caution">
    <text evidence="11">The sequence shown here is derived from an EMBL/GenBank/DDBJ whole genome shotgun (WGS) entry which is preliminary data.</text>
</comment>
<dbReference type="InterPro" id="IPR011990">
    <property type="entry name" value="TPR-like_helical_dom_sf"/>
</dbReference>
<dbReference type="Gene3D" id="3.30.450.20">
    <property type="entry name" value="PAS domain"/>
    <property type="match status" value="1"/>
</dbReference>
<dbReference type="PROSITE" id="PS50005">
    <property type="entry name" value="TPR"/>
    <property type="match status" value="2"/>
</dbReference>
<dbReference type="SUPFAM" id="SSF48452">
    <property type="entry name" value="TPR-like"/>
    <property type="match status" value="1"/>
</dbReference>